<feature type="domain" description="SGNH" evidence="3">
    <location>
        <begin position="67"/>
        <end position="288"/>
    </location>
</feature>
<feature type="transmembrane region" description="Helical" evidence="1">
    <location>
        <begin position="307"/>
        <end position="328"/>
    </location>
</feature>
<keyword evidence="2" id="KW-0732">Signal</keyword>
<protein>
    <recommendedName>
        <fullName evidence="3">SGNH domain-containing protein</fullName>
    </recommendedName>
</protein>
<reference evidence="4" key="1">
    <citation type="submission" date="2020-09" db="EMBL/GenBank/DDBJ databases">
        <title>Novel species in genus Aeromicrobium.</title>
        <authorList>
            <person name="Zhang G."/>
        </authorList>
    </citation>
    <scope>NUCLEOTIDE SEQUENCE</scope>
    <source>
        <strain evidence="4">Zg-636</strain>
    </source>
</reference>
<evidence type="ECO:0000259" key="3">
    <source>
        <dbReference type="Pfam" id="PF19040"/>
    </source>
</evidence>
<dbReference type="Pfam" id="PF19040">
    <property type="entry name" value="SGNH"/>
    <property type="match status" value="1"/>
</dbReference>
<comment type="caution">
    <text evidence="4">The sequence shown here is derived from an EMBL/GenBank/DDBJ whole genome shotgun (WGS) entry which is preliminary data.</text>
</comment>
<evidence type="ECO:0000256" key="1">
    <source>
        <dbReference type="SAM" id="Phobius"/>
    </source>
</evidence>
<dbReference type="RefSeq" id="WP_187769636.1">
    <property type="nucleotide sequence ID" value="NZ_JACTVM010000003.1"/>
</dbReference>
<gene>
    <name evidence="4" type="ORF">IBG24_11230</name>
</gene>
<evidence type="ECO:0000313" key="4">
    <source>
        <dbReference type="EMBL" id="MBC9226892.1"/>
    </source>
</evidence>
<sequence>MTVRAICEVLALAGLALLVLAASLTPAGTPAAADEPQLSSITAAEWDVAPGTHACFPGANPGETELLTCEYGDRGPRLLLIGDSHMRALSPAFRRLAEEGKIRVTLLTRSRCGWTTRRLDHDLPWVPTECEVWREQVQRYVREQKDVRAIITNHRARWMEGTEAQRGPDTVKAWRGALERKIPVIAVSGAPHWPSTPPDCLRKNPEPQQWDDCTAPAREVMAFDWTVPAVDLARRKYGTNAAFRIDLRDVYCPGGVCRTVTPQGQIMYRDEQHLAATYAWSLAPLFEKKLRATGVVFSPPREPGTAILAHLIGVLSAIVARTAVVVAVV</sequence>
<proteinExistence type="predicted"/>
<accession>A0A8I0EX39</accession>
<keyword evidence="1" id="KW-0812">Transmembrane</keyword>
<feature type="signal peptide" evidence="2">
    <location>
        <begin position="1"/>
        <end position="21"/>
    </location>
</feature>
<name>A0A8I0EX39_9ACTN</name>
<dbReference type="AlphaFoldDB" id="A0A8I0EX39"/>
<dbReference type="Proteomes" id="UP000620591">
    <property type="component" value="Unassembled WGS sequence"/>
</dbReference>
<evidence type="ECO:0000256" key="2">
    <source>
        <dbReference type="SAM" id="SignalP"/>
    </source>
</evidence>
<dbReference type="InterPro" id="IPR043968">
    <property type="entry name" value="SGNH"/>
</dbReference>
<feature type="chain" id="PRO_5039211642" description="SGNH domain-containing protein" evidence="2">
    <location>
        <begin position="22"/>
        <end position="329"/>
    </location>
</feature>
<dbReference type="EMBL" id="JACTVM010000003">
    <property type="protein sequence ID" value="MBC9226892.1"/>
    <property type="molecule type" value="Genomic_DNA"/>
</dbReference>
<keyword evidence="1" id="KW-0472">Membrane</keyword>
<organism evidence="4 5">
    <name type="scientific">Aeromicrobium senzhongii</name>
    <dbReference type="NCBI Taxonomy" id="2663859"/>
    <lineage>
        <taxon>Bacteria</taxon>
        <taxon>Bacillati</taxon>
        <taxon>Actinomycetota</taxon>
        <taxon>Actinomycetes</taxon>
        <taxon>Propionibacteriales</taxon>
        <taxon>Nocardioidaceae</taxon>
        <taxon>Aeromicrobium</taxon>
    </lineage>
</organism>
<evidence type="ECO:0000313" key="5">
    <source>
        <dbReference type="Proteomes" id="UP000620591"/>
    </source>
</evidence>
<keyword evidence="1" id="KW-1133">Transmembrane helix</keyword>